<proteinExistence type="predicted"/>
<reference evidence="1" key="1">
    <citation type="journal article" date="2015" name="Nature">
        <title>Complex archaea that bridge the gap between prokaryotes and eukaryotes.</title>
        <authorList>
            <person name="Spang A."/>
            <person name="Saw J.H."/>
            <person name="Jorgensen S.L."/>
            <person name="Zaremba-Niedzwiedzka K."/>
            <person name="Martijn J."/>
            <person name="Lind A.E."/>
            <person name="van Eijk R."/>
            <person name="Schleper C."/>
            <person name="Guy L."/>
            <person name="Ettema T.J."/>
        </authorList>
    </citation>
    <scope>NUCLEOTIDE SEQUENCE</scope>
</reference>
<feature type="non-terminal residue" evidence="1">
    <location>
        <position position="27"/>
    </location>
</feature>
<name>A0A0F9QH16_9ZZZZ</name>
<evidence type="ECO:0000313" key="1">
    <source>
        <dbReference type="EMBL" id="KKN12491.1"/>
    </source>
</evidence>
<comment type="caution">
    <text evidence="1">The sequence shown here is derived from an EMBL/GenBank/DDBJ whole genome shotgun (WGS) entry which is preliminary data.</text>
</comment>
<protein>
    <submittedName>
        <fullName evidence="1">Uncharacterized protein</fullName>
    </submittedName>
</protein>
<organism evidence="1">
    <name type="scientific">marine sediment metagenome</name>
    <dbReference type="NCBI Taxonomy" id="412755"/>
    <lineage>
        <taxon>unclassified sequences</taxon>
        <taxon>metagenomes</taxon>
        <taxon>ecological metagenomes</taxon>
    </lineage>
</organism>
<dbReference type="EMBL" id="LAZR01004028">
    <property type="protein sequence ID" value="KKN12491.1"/>
    <property type="molecule type" value="Genomic_DNA"/>
</dbReference>
<gene>
    <name evidence="1" type="ORF">LCGC14_1015840</name>
</gene>
<dbReference type="AlphaFoldDB" id="A0A0F9QH16"/>
<accession>A0A0F9QH16</accession>
<sequence length="27" mass="3014">MTFQAAESLSEQIAQHLGQRIVTRDLA</sequence>